<dbReference type="InterPro" id="IPR036388">
    <property type="entry name" value="WH-like_DNA-bd_sf"/>
</dbReference>
<dbReference type="PANTHER" id="PTHR43537:SF5">
    <property type="entry name" value="UXU OPERON TRANSCRIPTIONAL REGULATOR"/>
    <property type="match status" value="1"/>
</dbReference>
<keyword evidence="3" id="KW-0804">Transcription</keyword>
<dbReference type="SUPFAM" id="SSF48008">
    <property type="entry name" value="GntR ligand-binding domain-like"/>
    <property type="match status" value="1"/>
</dbReference>
<keyword evidence="2" id="KW-0238">DNA-binding</keyword>
<keyword evidence="8" id="KW-1185">Reference proteome</keyword>
<dbReference type="SMART" id="SM00895">
    <property type="entry name" value="FCD"/>
    <property type="match status" value="1"/>
</dbReference>
<feature type="compositionally biased region" description="Basic and acidic residues" evidence="4">
    <location>
        <begin position="7"/>
        <end position="23"/>
    </location>
</feature>
<protein>
    <submittedName>
        <fullName evidence="7">Transcriptional regulator</fullName>
    </submittedName>
</protein>
<dbReference type="KEGG" id="thac:CSC3H3_06730"/>
<reference evidence="6 8" key="2">
    <citation type="submission" date="2017-10" db="EMBL/GenBank/DDBJ databases">
        <title>Biodiversity and function of Thalassospira species in the particle-attached aromatic-hydrocarbon-degrading consortia from the surface seawater of the China South Sea.</title>
        <authorList>
            <person name="Dong C."/>
            <person name="Liu R."/>
            <person name="Shao Z."/>
        </authorList>
    </citation>
    <scope>NUCLEOTIDE SEQUENCE [LARGE SCALE GENOMIC DNA]</scope>
    <source>
        <strain evidence="6 8">CSC3H3</strain>
    </source>
</reference>
<feature type="region of interest" description="Disordered" evidence="4">
    <location>
        <begin position="1"/>
        <end position="23"/>
    </location>
</feature>
<dbReference type="PRINTS" id="PR00035">
    <property type="entry name" value="HTHGNTR"/>
</dbReference>
<accession>A0A2N3KSF0</accession>
<dbReference type="PANTHER" id="PTHR43537">
    <property type="entry name" value="TRANSCRIPTIONAL REGULATOR, GNTR FAMILY"/>
    <property type="match status" value="1"/>
</dbReference>
<sequence>MQPTPEKPSEQTAEHGEDGRPKRVADRVADTLLARFAAGDYLPGERLPGERQLAEDMNVSRVSVRAALQKLKTRGYLRAVQGGGTELLSSTGIEMDVAMTDLVRGSVTNLTDLMELRRTLETWAARRAAQNATDEQLAELRSTFQRAHDPRRAAKYRVEDDHRLHMMIARASGSIIYYHLMKMLHDVLHTALDEIRFHIFAGPQFDDMIQNHHRAIIDAIAARDPDRAEQAMYEHLGAVIAHVTERTPKAAKD</sequence>
<dbReference type="EMBL" id="CP024199">
    <property type="protein sequence ID" value="AUG52442.1"/>
    <property type="molecule type" value="Genomic_DNA"/>
</dbReference>
<dbReference type="Pfam" id="PF00392">
    <property type="entry name" value="GntR"/>
    <property type="match status" value="1"/>
</dbReference>
<dbReference type="RefSeq" id="WP_101268035.1">
    <property type="nucleotide sequence ID" value="NZ_CP024199.1"/>
</dbReference>
<proteinExistence type="predicted"/>
<evidence type="ECO:0000256" key="2">
    <source>
        <dbReference type="ARBA" id="ARBA00023125"/>
    </source>
</evidence>
<evidence type="ECO:0000313" key="8">
    <source>
        <dbReference type="Proteomes" id="UP000233458"/>
    </source>
</evidence>
<evidence type="ECO:0000259" key="5">
    <source>
        <dbReference type="PROSITE" id="PS50949"/>
    </source>
</evidence>
<evidence type="ECO:0000256" key="1">
    <source>
        <dbReference type="ARBA" id="ARBA00023015"/>
    </source>
</evidence>
<dbReference type="Gene3D" id="1.20.120.530">
    <property type="entry name" value="GntR ligand-binding domain-like"/>
    <property type="match status" value="1"/>
</dbReference>
<evidence type="ECO:0000313" key="6">
    <source>
        <dbReference type="EMBL" id="AUG52442.1"/>
    </source>
</evidence>
<dbReference type="SUPFAM" id="SSF46785">
    <property type="entry name" value="Winged helix' DNA-binding domain"/>
    <property type="match status" value="1"/>
</dbReference>
<dbReference type="InterPro" id="IPR036390">
    <property type="entry name" value="WH_DNA-bd_sf"/>
</dbReference>
<dbReference type="AlphaFoldDB" id="A0A2N3KSF0"/>
<dbReference type="SMART" id="SM00345">
    <property type="entry name" value="HTH_GNTR"/>
    <property type="match status" value="1"/>
</dbReference>
<dbReference type="GO" id="GO:0003677">
    <property type="term" value="F:DNA binding"/>
    <property type="evidence" value="ECO:0007669"/>
    <property type="project" value="UniProtKB-KW"/>
</dbReference>
<dbReference type="OrthoDB" id="9805385at2"/>
<organism evidence="7 9">
    <name type="scientific">Thalassospira marina</name>
    <dbReference type="NCBI Taxonomy" id="2048283"/>
    <lineage>
        <taxon>Bacteria</taxon>
        <taxon>Pseudomonadati</taxon>
        <taxon>Pseudomonadota</taxon>
        <taxon>Alphaproteobacteria</taxon>
        <taxon>Rhodospirillales</taxon>
        <taxon>Thalassospiraceae</taxon>
        <taxon>Thalassospira</taxon>
    </lineage>
</organism>
<dbReference type="InterPro" id="IPR008920">
    <property type="entry name" value="TF_FadR/GntR_C"/>
</dbReference>
<dbReference type="Proteomes" id="UP000233458">
    <property type="component" value="Chromosome"/>
</dbReference>
<dbReference type="Pfam" id="PF07729">
    <property type="entry name" value="FCD"/>
    <property type="match status" value="1"/>
</dbReference>
<dbReference type="InterPro" id="IPR000524">
    <property type="entry name" value="Tscrpt_reg_HTH_GntR"/>
</dbReference>
<evidence type="ECO:0000313" key="7">
    <source>
        <dbReference type="EMBL" id="PKR53440.1"/>
    </source>
</evidence>
<dbReference type="Proteomes" id="UP000233597">
    <property type="component" value="Unassembled WGS sequence"/>
</dbReference>
<dbReference type="InterPro" id="IPR011711">
    <property type="entry name" value="GntR_C"/>
</dbReference>
<reference evidence="7 9" key="1">
    <citation type="submission" date="2017-09" db="EMBL/GenBank/DDBJ databases">
        <title>Biodiversity and function of Thalassospira species in the particle-attached aromatic-hydrocarbon-degrading consortia from the surface seawater of the South China Sea.</title>
        <authorList>
            <person name="Dong C."/>
            <person name="Liu R."/>
            <person name="Shao Z."/>
        </authorList>
    </citation>
    <scope>NUCLEOTIDE SEQUENCE [LARGE SCALE GENOMIC DNA]</scope>
    <source>
        <strain evidence="7 9">CSC1P2</strain>
    </source>
</reference>
<gene>
    <name evidence="7" type="ORF">COO20_15250</name>
    <name evidence="6" type="ORF">CSC3H3_06730</name>
</gene>
<dbReference type="GO" id="GO:0003700">
    <property type="term" value="F:DNA-binding transcription factor activity"/>
    <property type="evidence" value="ECO:0007669"/>
    <property type="project" value="InterPro"/>
</dbReference>
<dbReference type="EMBL" id="NWTK01000009">
    <property type="protein sequence ID" value="PKR53440.1"/>
    <property type="molecule type" value="Genomic_DNA"/>
</dbReference>
<dbReference type="Gene3D" id="1.10.10.10">
    <property type="entry name" value="Winged helix-like DNA-binding domain superfamily/Winged helix DNA-binding domain"/>
    <property type="match status" value="1"/>
</dbReference>
<evidence type="ECO:0000256" key="3">
    <source>
        <dbReference type="ARBA" id="ARBA00023163"/>
    </source>
</evidence>
<evidence type="ECO:0000313" key="9">
    <source>
        <dbReference type="Proteomes" id="UP000233597"/>
    </source>
</evidence>
<evidence type="ECO:0000256" key="4">
    <source>
        <dbReference type="SAM" id="MobiDB-lite"/>
    </source>
</evidence>
<keyword evidence="1" id="KW-0805">Transcription regulation</keyword>
<feature type="domain" description="HTH gntR-type" evidence="5">
    <location>
        <begin position="22"/>
        <end position="90"/>
    </location>
</feature>
<dbReference type="PROSITE" id="PS50949">
    <property type="entry name" value="HTH_GNTR"/>
    <property type="match status" value="1"/>
</dbReference>
<dbReference type="CDD" id="cd07377">
    <property type="entry name" value="WHTH_GntR"/>
    <property type="match status" value="1"/>
</dbReference>
<name>A0A2N3KSF0_9PROT</name>